<feature type="compositionally biased region" description="Low complexity" evidence="1">
    <location>
        <begin position="40"/>
        <end position="53"/>
    </location>
</feature>
<feature type="compositionally biased region" description="Low complexity" evidence="1">
    <location>
        <begin position="375"/>
        <end position="396"/>
    </location>
</feature>
<evidence type="ECO:0000313" key="3">
    <source>
        <dbReference type="Proteomes" id="UP000694523"/>
    </source>
</evidence>
<organism evidence="2 3">
    <name type="scientific">Neogobius melanostomus</name>
    <name type="common">round goby</name>
    <dbReference type="NCBI Taxonomy" id="47308"/>
    <lineage>
        <taxon>Eukaryota</taxon>
        <taxon>Metazoa</taxon>
        <taxon>Chordata</taxon>
        <taxon>Craniata</taxon>
        <taxon>Vertebrata</taxon>
        <taxon>Euteleostomi</taxon>
        <taxon>Actinopterygii</taxon>
        <taxon>Neopterygii</taxon>
        <taxon>Teleostei</taxon>
        <taxon>Neoteleostei</taxon>
        <taxon>Acanthomorphata</taxon>
        <taxon>Gobiaria</taxon>
        <taxon>Gobiiformes</taxon>
        <taxon>Gobioidei</taxon>
        <taxon>Gobiidae</taxon>
        <taxon>Benthophilinae</taxon>
        <taxon>Neogobiini</taxon>
        <taxon>Neogobius</taxon>
    </lineage>
</organism>
<feature type="compositionally biased region" description="Basic and acidic residues" evidence="1">
    <location>
        <begin position="139"/>
        <end position="153"/>
    </location>
</feature>
<feature type="compositionally biased region" description="Basic and acidic residues" evidence="1">
    <location>
        <begin position="54"/>
        <end position="64"/>
    </location>
</feature>
<protein>
    <recommendedName>
        <fullName evidence="4">Pleckstrin homology-like domain family B member 3</fullName>
    </recommendedName>
</protein>
<evidence type="ECO:0008006" key="4">
    <source>
        <dbReference type="Google" id="ProtNLM"/>
    </source>
</evidence>
<feature type="region of interest" description="Disordered" evidence="1">
    <location>
        <begin position="310"/>
        <end position="350"/>
    </location>
</feature>
<reference evidence="2" key="2">
    <citation type="submission" date="2025-09" db="UniProtKB">
        <authorList>
            <consortium name="Ensembl"/>
        </authorList>
    </citation>
    <scope>IDENTIFICATION</scope>
</reference>
<accession>A0A8C6UP60</accession>
<proteinExistence type="predicted"/>
<dbReference type="PANTHER" id="PTHR12156">
    <property type="entry name" value="PLECKSTRIN HOMOLOGY-LIKE DOMAIN, FAMILY B, MEMBER 3"/>
    <property type="match status" value="1"/>
</dbReference>
<keyword evidence="3" id="KW-1185">Reference proteome</keyword>
<feature type="region of interest" description="Disordered" evidence="1">
    <location>
        <begin position="122"/>
        <end position="153"/>
    </location>
</feature>
<feature type="region of interest" description="Disordered" evidence="1">
    <location>
        <begin position="205"/>
        <end position="241"/>
    </location>
</feature>
<evidence type="ECO:0000313" key="2">
    <source>
        <dbReference type="Ensembl" id="ENSNMLP00000035864.1"/>
    </source>
</evidence>
<dbReference type="AlphaFoldDB" id="A0A8C6UP60"/>
<evidence type="ECO:0000256" key="1">
    <source>
        <dbReference type="SAM" id="MobiDB-lite"/>
    </source>
</evidence>
<feature type="region of interest" description="Disordered" evidence="1">
    <location>
        <begin position="1"/>
        <end position="76"/>
    </location>
</feature>
<name>A0A8C6UP60_9GOBI</name>
<feature type="compositionally biased region" description="Polar residues" evidence="1">
    <location>
        <begin position="13"/>
        <end position="24"/>
    </location>
</feature>
<dbReference type="PANTHER" id="PTHR12156:SF22">
    <property type="entry name" value="PLECKSTRIN HOMOLOGY-LIKE DOMAIN FAMILY B MEMBER 3"/>
    <property type="match status" value="1"/>
</dbReference>
<feature type="compositionally biased region" description="Acidic residues" evidence="1">
    <location>
        <begin position="211"/>
        <end position="230"/>
    </location>
</feature>
<feature type="region of interest" description="Disordered" evidence="1">
    <location>
        <begin position="375"/>
        <end position="409"/>
    </location>
</feature>
<dbReference type="Proteomes" id="UP000694523">
    <property type="component" value="Unplaced"/>
</dbReference>
<dbReference type="InterPro" id="IPR052212">
    <property type="entry name" value="PH-like_domain"/>
</dbReference>
<reference evidence="2" key="1">
    <citation type="submission" date="2025-08" db="UniProtKB">
        <authorList>
            <consortium name="Ensembl"/>
        </authorList>
    </citation>
    <scope>IDENTIFICATION</scope>
</reference>
<feature type="compositionally biased region" description="Basic residues" evidence="1">
    <location>
        <begin position="332"/>
        <end position="341"/>
    </location>
</feature>
<sequence length="428" mass="48691">MVGPRFTDMPQHNMENSRQWQQTVPRPPWVSRLAEGHSPASSGAESDTESSSTESEKSCVRKLELGSPRLFPSPSKVQQRIAEIDQQREELKIELQLEIALLQGELQTEKSQIEKHSLKLQTLQQEARHRARHHSTNKLTERERLEQERSRVEELRRTCEEREALLPTQPESQREQLKVQLQQKREAMEAAVRAFEDWEFSVLERESGVEEEKEEEEEDEEKGVDEELGAESEASVEKEISGQQHLVNTAQERVQQLEKQLLDMEREKEKQLNALRKERRELVHNSHTVLKDKKPLADWSNITGSAPCMMSLSPVPAQKSPQDALRDSASLPRRRSGHRNSKLNDRPLSTQDFVRDGQIPEVYISPITSHRLSHGLTNGLSNGHNNGHSNGHRPGSSNGGGCTLPVTAPPAPELPARACWILLRSRRS</sequence>
<dbReference type="Ensembl" id="ENSNMLT00000039953.1">
    <property type="protein sequence ID" value="ENSNMLP00000035864.1"/>
    <property type="gene ID" value="ENSNMLG00000022270.1"/>
</dbReference>